<dbReference type="AlphaFoldDB" id="A0A238JXT7"/>
<keyword evidence="2" id="KW-0732">Signal</keyword>
<accession>A0A238JXT7</accession>
<dbReference type="SUPFAM" id="SSF111384">
    <property type="entry name" value="OmpH-like"/>
    <property type="match status" value="1"/>
</dbReference>
<keyword evidence="1" id="KW-0175">Coiled coil</keyword>
<dbReference type="EMBL" id="FXYE01000001">
    <property type="protein sequence ID" value="SMX34954.1"/>
    <property type="molecule type" value="Genomic_DNA"/>
</dbReference>
<dbReference type="SMART" id="SM00935">
    <property type="entry name" value="OmpH"/>
    <property type="match status" value="1"/>
</dbReference>
<dbReference type="Proteomes" id="UP000202922">
    <property type="component" value="Unassembled WGS sequence"/>
</dbReference>
<dbReference type="RefSeq" id="WP_093966668.1">
    <property type="nucleotide sequence ID" value="NZ_FXYE01000001.1"/>
</dbReference>
<feature type="signal peptide" evidence="2">
    <location>
        <begin position="1"/>
        <end position="21"/>
    </location>
</feature>
<protein>
    <submittedName>
        <fullName evidence="3">Outer membrane protein (OmpH-like)</fullName>
    </submittedName>
</protein>
<dbReference type="InterPro" id="IPR024930">
    <property type="entry name" value="Skp_dom_sf"/>
</dbReference>
<feature type="chain" id="PRO_5011991710" evidence="2">
    <location>
        <begin position="22"/>
        <end position="192"/>
    </location>
</feature>
<gene>
    <name evidence="3" type="ORF">COL8621_01575</name>
</gene>
<dbReference type="Pfam" id="PF03938">
    <property type="entry name" value="OmpH"/>
    <property type="match status" value="1"/>
</dbReference>
<keyword evidence="4" id="KW-1185">Reference proteome</keyword>
<dbReference type="InterPro" id="IPR005632">
    <property type="entry name" value="Chaperone_Skp"/>
</dbReference>
<feature type="coiled-coil region" evidence="1">
    <location>
        <begin position="52"/>
        <end position="79"/>
    </location>
</feature>
<dbReference type="Gene3D" id="3.30.910.20">
    <property type="entry name" value="Skp domain"/>
    <property type="match status" value="1"/>
</dbReference>
<name>A0A238JXT7_9RHOB</name>
<evidence type="ECO:0000256" key="1">
    <source>
        <dbReference type="SAM" id="Coils"/>
    </source>
</evidence>
<evidence type="ECO:0000313" key="4">
    <source>
        <dbReference type="Proteomes" id="UP000202922"/>
    </source>
</evidence>
<evidence type="ECO:0000313" key="3">
    <source>
        <dbReference type="EMBL" id="SMX34954.1"/>
    </source>
</evidence>
<dbReference type="OrthoDB" id="7868372at2"/>
<proteinExistence type="predicted"/>
<reference evidence="4" key="1">
    <citation type="submission" date="2017-05" db="EMBL/GenBank/DDBJ databases">
        <authorList>
            <person name="Rodrigo-Torres L."/>
            <person name="Arahal R. D."/>
            <person name="Lucena T."/>
        </authorList>
    </citation>
    <scope>NUCLEOTIDE SEQUENCE [LARGE SCALE GENOMIC DNA]</scope>
    <source>
        <strain evidence="4">CECT 8621</strain>
    </source>
</reference>
<evidence type="ECO:0000256" key="2">
    <source>
        <dbReference type="SAM" id="SignalP"/>
    </source>
</evidence>
<dbReference type="GO" id="GO:0051082">
    <property type="term" value="F:unfolded protein binding"/>
    <property type="evidence" value="ECO:0007669"/>
    <property type="project" value="InterPro"/>
</dbReference>
<organism evidence="3 4">
    <name type="scientific">Actibacterium lipolyticum</name>
    <dbReference type="NCBI Taxonomy" id="1524263"/>
    <lineage>
        <taxon>Bacteria</taxon>
        <taxon>Pseudomonadati</taxon>
        <taxon>Pseudomonadota</taxon>
        <taxon>Alphaproteobacteria</taxon>
        <taxon>Rhodobacterales</taxon>
        <taxon>Roseobacteraceae</taxon>
        <taxon>Actibacterium</taxon>
    </lineage>
</organism>
<sequence>MLRKTAILLCLGALLNAPLWAQEAARNVVRSPIVTVDQERLFSGSAYGAALLEEIERATADLSAENRKIEAELLAEERELTQERGTMSTANFRVKAATFDEKVVAIRKAQDDKTRALAARRDTAQKNFYQEILPILTDIVRERGAVAVLESRAVILSADSIDITAEAITRIDARHAERIKTADEPAVSEPQD</sequence>